<evidence type="ECO:0000256" key="6">
    <source>
        <dbReference type="SAM" id="Phobius"/>
    </source>
</evidence>
<keyword evidence="6" id="KW-1133">Transmembrane helix</keyword>
<dbReference type="RefSeq" id="WP_084373087.1">
    <property type="nucleotide sequence ID" value="NZ_FWYF01000002.1"/>
</dbReference>
<evidence type="ECO:0000313" key="9">
    <source>
        <dbReference type="Proteomes" id="UP000192472"/>
    </source>
</evidence>
<evidence type="ECO:0000313" key="8">
    <source>
        <dbReference type="EMBL" id="SMD35301.1"/>
    </source>
</evidence>
<evidence type="ECO:0000256" key="1">
    <source>
        <dbReference type="ARBA" id="ARBA00009369"/>
    </source>
</evidence>
<evidence type="ECO:0000256" key="4">
    <source>
        <dbReference type="ARBA" id="ARBA00032089"/>
    </source>
</evidence>
<dbReference type="Pfam" id="PF04085">
    <property type="entry name" value="MreC"/>
    <property type="match status" value="1"/>
</dbReference>
<dbReference type="InterPro" id="IPR007221">
    <property type="entry name" value="MreC"/>
</dbReference>
<dbReference type="Gene3D" id="2.40.10.350">
    <property type="entry name" value="Rod shape-determining protein MreC, domain 2"/>
    <property type="match status" value="1"/>
</dbReference>
<protein>
    <recommendedName>
        <fullName evidence="2">Cell shape-determining protein MreC</fullName>
    </recommendedName>
    <alternativeName>
        <fullName evidence="4">Cell shape protein MreC</fullName>
    </alternativeName>
</protein>
<accession>A0A1W2GFD0</accession>
<evidence type="ECO:0000259" key="7">
    <source>
        <dbReference type="Pfam" id="PF04085"/>
    </source>
</evidence>
<dbReference type="InterPro" id="IPR042177">
    <property type="entry name" value="Cell/Rod_1"/>
</dbReference>
<comment type="similarity">
    <text evidence="1">Belongs to the MreC family.</text>
</comment>
<reference evidence="8 9" key="1">
    <citation type="submission" date="2017-04" db="EMBL/GenBank/DDBJ databases">
        <authorList>
            <person name="Afonso C.L."/>
            <person name="Miller P.J."/>
            <person name="Scott M.A."/>
            <person name="Spackman E."/>
            <person name="Goraichik I."/>
            <person name="Dimitrov K.M."/>
            <person name="Suarez D.L."/>
            <person name="Swayne D.E."/>
        </authorList>
    </citation>
    <scope>NUCLEOTIDE SEQUENCE [LARGE SCALE GENOMIC DNA]</scope>
    <source>
        <strain evidence="8 9">DSM 26133</strain>
    </source>
</reference>
<dbReference type="PANTHER" id="PTHR34138">
    <property type="entry name" value="CELL SHAPE-DETERMINING PROTEIN MREC"/>
    <property type="match status" value="1"/>
</dbReference>
<keyword evidence="3" id="KW-0133">Cell shape</keyword>
<evidence type="ECO:0000256" key="5">
    <source>
        <dbReference type="SAM" id="Coils"/>
    </source>
</evidence>
<organism evidence="8 9">
    <name type="scientific">Reichenbachiella faecimaris</name>
    <dbReference type="NCBI Taxonomy" id="692418"/>
    <lineage>
        <taxon>Bacteria</taxon>
        <taxon>Pseudomonadati</taxon>
        <taxon>Bacteroidota</taxon>
        <taxon>Cytophagia</taxon>
        <taxon>Cytophagales</taxon>
        <taxon>Reichenbachiellaceae</taxon>
        <taxon>Reichenbachiella</taxon>
    </lineage>
</organism>
<dbReference type="Proteomes" id="UP000192472">
    <property type="component" value="Unassembled WGS sequence"/>
</dbReference>
<dbReference type="InterPro" id="IPR042175">
    <property type="entry name" value="Cell/Rod_MreC_2"/>
</dbReference>
<sequence>MERLFQFLYKYRTFILLVVLEGICFWIIVNSNNYQGAKYFTSSNRLIASITSASDQVGDYFNLTDQNNRLAEENARLRQELLQLTDSLYMARFVLDSSHLGIKAKVIDNSLFFRNNYLTLNKGSEHGIERGMGVVGPDGVVGQVLNVSKNYSTLISVLHGKSMISAHHMPTGTLCSVVWKGEDPLYADLEYLPRHISIAPGDLISTSGYNSIYPENEMIGVVTDVNLEDDATFYEVKIKLATNFYTLTHVYLLKLTGQNEIDSLNLQLEYE</sequence>
<keyword evidence="5" id="KW-0175">Coiled coil</keyword>
<name>A0A1W2GFD0_REIFA</name>
<dbReference type="AlphaFoldDB" id="A0A1W2GFD0"/>
<dbReference type="Gene3D" id="2.40.10.340">
    <property type="entry name" value="Rod shape-determining protein MreC, domain 1"/>
    <property type="match status" value="1"/>
</dbReference>
<feature type="coiled-coil region" evidence="5">
    <location>
        <begin position="60"/>
        <end position="87"/>
    </location>
</feature>
<dbReference type="STRING" id="692418.SAMN04488029_2441"/>
<proteinExistence type="inferred from homology"/>
<keyword evidence="6" id="KW-0812">Transmembrane</keyword>
<dbReference type="PANTHER" id="PTHR34138:SF1">
    <property type="entry name" value="CELL SHAPE-DETERMINING PROTEIN MREC"/>
    <property type="match status" value="1"/>
</dbReference>
<dbReference type="InterPro" id="IPR055342">
    <property type="entry name" value="MreC_beta-barrel_core"/>
</dbReference>
<dbReference type="EMBL" id="FWYF01000002">
    <property type="protein sequence ID" value="SMD35301.1"/>
    <property type="molecule type" value="Genomic_DNA"/>
</dbReference>
<feature type="transmembrane region" description="Helical" evidence="6">
    <location>
        <begin position="12"/>
        <end position="29"/>
    </location>
</feature>
<dbReference type="NCBIfam" id="NF010532">
    <property type="entry name" value="PRK13922.9-3"/>
    <property type="match status" value="1"/>
</dbReference>
<dbReference type="GO" id="GO:0008360">
    <property type="term" value="P:regulation of cell shape"/>
    <property type="evidence" value="ECO:0007669"/>
    <property type="project" value="UniProtKB-KW"/>
</dbReference>
<keyword evidence="9" id="KW-1185">Reference proteome</keyword>
<keyword evidence="6" id="KW-0472">Membrane</keyword>
<feature type="domain" description="Rod shape-determining protein MreC beta-barrel core" evidence="7">
    <location>
        <begin position="106"/>
        <end position="254"/>
    </location>
</feature>
<dbReference type="OrthoDB" id="9811827at2"/>
<gene>
    <name evidence="8" type="ORF">SAMN04488029_2441</name>
</gene>
<evidence type="ECO:0000256" key="3">
    <source>
        <dbReference type="ARBA" id="ARBA00022960"/>
    </source>
</evidence>
<evidence type="ECO:0000256" key="2">
    <source>
        <dbReference type="ARBA" id="ARBA00013855"/>
    </source>
</evidence>
<dbReference type="GO" id="GO:0005886">
    <property type="term" value="C:plasma membrane"/>
    <property type="evidence" value="ECO:0007669"/>
    <property type="project" value="TreeGrafter"/>
</dbReference>